<name>A0A4R6WDU4_9SPHI</name>
<protein>
    <recommendedName>
        <fullName evidence="3">DUF4468 domain-containing protein</fullName>
    </recommendedName>
</protein>
<organism evidence="1 2">
    <name type="scientific">Sphingobacterium yanglingense</name>
    <dbReference type="NCBI Taxonomy" id="1437280"/>
    <lineage>
        <taxon>Bacteria</taxon>
        <taxon>Pseudomonadati</taxon>
        <taxon>Bacteroidota</taxon>
        <taxon>Sphingobacteriia</taxon>
        <taxon>Sphingobacteriales</taxon>
        <taxon>Sphingobacteriaceae</taxon>
        <taxon>Sphingobacterium</taxon>
    </lineage>
</organism>
<accession>A0A4R6WDU4</accession>
<evidence type="ECO:0000313" key="2">
    <source>
        <dbReference type="Proteomes" id="UP000295292"/>
    </source>
</evidence>
<dbReference type="RefSeq" id="WP_133584211.1">
    <property type="nucleotide sequence ID" value="NZ_SNYV01000013.1"/>
</dbReference>
<keyword evidence="2" id="KW-1185">Reference proteome</keyword>
<proteinExistence type="predicted"/>
<sequence>MRISLISSLFFTLVFLSFKGIAQSKIPYLNVSDMSVEQVYDHLKSFLLDNDYFVNSMDSNQAFVQVKINPTGKSIFKRAVRNTINFFVVPNGDTGSKIRLQINSEILDWNGNVGNSSHYYKDSGILKAESSEYDDIISRLKDFYDQL</sequence>
<evidence type="ECO:0000313" key="1">
    <source>
        <dbReference type="EMBL" id="TDQ77942.1"/>
    </source>
</evidence>
<evidence type="ECO:0008006" key="3">
    <source>
        <dbReference type="Google" id="ProtNLM"/>
    </source>
</evidence>
<gene>
    <name evidence="1" type="ORF">CLV99_1915</name>
</gene>
<dbReference type="AlphaFoldDB" id="A0A4R6WDU4"/>
<dbReference type="OrthoDB" id="711871at2"/>
<reference evidence="1 2" key="1">
    <citation type="submission" date="2019-03" db="EMBL/GenBank/DDBJ databases">
        <title>Genomic Encyclopedia of Archaeal and Bacterial Type Strains, Phase II (KMG-II): from individual species to whole genera.</title>
        <authorList>
            <person name="Goeker M."/>
        </authorList>
    </citation>
    <scope>NUCLEOTIDE SEQUENCE [LARGE SCALE GENOMIC DNA]</scope>
    <source>
        <strain evidence="1 2">DSM 28353</strain>
    </source>
</reference>
<comment type="caution">
    <text evidence="1">The sequence shown here is derived from an EMBL/GenBank/DDBJ whole genome shotgun (WGS) entry which is preliminary data.</text>
</comment>
<dbReference type="Proteomes" id="UP000295292">
    <property type="component" value="Unassembled WGS sequence"/>
</dbReference>
<dbReference type="EMBL" id="SNYV01000013">
    <property type="protein sequence ID" value="TDQ77942.1"/>
    <property type="molecule type" value="Genomic_DNA"/>
</dbReference>